<proteinExistence type="predicted"/>
<reference evidence="2 3" key="1">
    <citation type="journal article" date="2023" name="Antonie Van Leeuwenhoek">
        <title>Unveiling the genomic potential of a novel thermostable glycoside hydrolases producing Neobacillus sedimentimangrovi UE25.</title>
        <authorList>
            <person name="Ejaz U."/>
            <person name="Saleem F."/>
            <person name="Rashid R."/>
            <person name="Hasan K.A."/>
            <person name="Syed M.N."/>
            <person name="Sohail M."/>
        </authorList>
    </citation>
    <scope>NUCLEOTIDE SEQUENCE [LARGE SCALE GENOMIC DNA]</scope>
    <source>
        <strain evidence="2 3">UE25</strain>
    </source>
</reference>
<dbReference type="EMBL" id="JAJODE010000037">
    <property type="protein sequence ID" value="MCD4839660.1"/>
    <property type="molecule type" value="Genomic_DNA"/>
</dbReference>
<feature type="transmembrane region" description="Helical" evidence="1">
    <location>
        <begin position="32"/>
        <end position="54"/>
    </location>
</feature>
<keyword evidence="1" id="KW-0812">Transmembrane</keyword>
<dbReference type="Proteomes" id="UP001162836">
    <property type="component" value="Unassembled WGS sequence"/>
</dbReference>
<accession>A0ABS8QKU8</accession>
<sequence length="113" mass="12907">MTSKWRHQAILGLSAFLLTFLFSIFNNTWLTALLWAAIGFLLFFILGSVIRLVINQSISKQQLDTREFLKVEKTQKEETLANDSIENPMKETSFHAVPLDALHGREKTKTEAP</sequence>
<protein>
    <submittedName>
        <fullName evidence="2">Uncharacterized protein</fullName>
    </submittedName>
</protein>
<organism evidence="2 3">
    <name type="scientific">Neobacillus sedimentimangrovi</name>
    <dbReference type="NCBI Taxonomy" id="2699460"/>
    <lineage>
        <taxon>Bacteria</taxon>
        <taxon>Bacillati</taxon>
        <taxon>Bacillota</taxon>
        <taxon>Bacilli</taxon>
        <taxon>Bacillales</taxon>
        <taxon>Bacillaceae</taxon>
        <taxon>Neobacillus</taxon>
    </lineage>
</organism>
<dbReference type="RefSeq" id="WP_231315042.1">
    <property type="nucleotide sequence ID" value="NZ_JAJODE010000037.1"/>
</dbReference>
<name>A0ABS8QKU8_9BACI</name>
<feature type="transmembrane region" description="Helical" evidence="1">
    <location>
        <begin position="9"/>
        <end position="26"/>
    </location>
</feature>
<evidence type="ECO:0000256" key="1">
    <source>
        <dbReference type="SAM" id="Phobius"/>
    </source>
</evidence>
<keyword evidence="1" id="KW-0472">Membrane</keyword>
<keyword evidence="3" id="KW-1185">Reference proteome</keyword>
<evidence type="ECO:0000313" key="2">
    <source>
        <dbReference type="EMBL" id="MCD4839660.1"/>
    </source>
</evidence>
<gene>
    <name evidence="2" type="ORF">LRS37_12460</name>
</gene>
<evidence type="ECO:0000313" key="3">
    <source>
        <dbReference type="Proteomes" id="UP001162836"/>
    </source>
</evidence>
<keyword evidence="1" id="KW-1133">Transmembrane helix</keyword>
<comment type="caution">
    <text evidence="2">The sequence shown here is derived from an EMBL/GenBank/DDBJ whole genome shotgun (WGS) entry which is preliminary data.</text>
</comment>